<dbReference type="AlphaFoldDB" id="A0AAP0R153"/>
<dbReference type="Proteomes" id="UP001428341">
    <property type="component" value="Unassembled WGS sequence"/>
</dbReference>
<accession>A0AAP0R153</accession>
<organism evidence="2 3">
    <name type="scientific">Citrus x changshan-huyou</name>
    <dbReference type="NCBI Taxonomy" id="2935761"/>
    <lineage>
        <taxon>Eukaryota</taxon>
        <taxon>Viridiplantae</taxon>
        <taxon>Streptophyta</taxon>
        <taxon>Embryophyta</taxon>
        <taxon>Tracheophyta</taxon>
        <taxon>Spermatophyta</taxon>
        <taxon>Magnoliopsida</taxon>
        <taxon>eudicotyledons</taxon>
        <taxon>Gunneridae</taxon>
        <taxon>Pentapetalae</taxon>
        <taxon>rosids</taxon>
        <taxon>malvids</taxon>
        <taxon>Sapindales</taxon>
        <taxon>Rutaceae</taxon>
        <taxon>Aurantioideae</taxon>
        <taxon>Citrus</taxon>
    </lineage>
</organism>
<proteinExistence type="predicted"/>
<evidence type="ECO:0000256" key="1">
    <source>
        <dbReference type="SAM" id="MobiDB-lite"/>
    </source>
</evidence>
<feature type="region of interest" description="Disordered" evidence="1">
    <location>
        <begin position="1"/>
        <end position="50"/>
    </location>
</feature>
<protein>
    <submittedName>
        <fullName evidence="2">Uncharacterized protein</fullName>
    </submittedName>
</protein>
<evidence type="ECO:0000313" key="2">
    <source>
        <dbReference type="EMBL" id="KAK9230325.1"/>
    </source>
</evidence>
<feature type="compositionally biased region" description="Basic and acidic residues" evidence="1">
    <location>
        <begin position="32"/>
        <end position="43"/>
    </location>
</feature>
<reference evidence="2 3" key="1">
    <citation type="submission" date="2024-05" db="EMBL/GenBank/DDBJ databases">
        <title>Haplotype-resolved chromosome-level genome assembly of Huyou (Citrus changshanensis).</title>
        <authorList>
            <person name="Miao C."/>
            <person name="Chen W."/>
            <person name="Wu Y."/>
            <person name="Wang L."/>
            <person name="Zhao S."/>
            <person name="Grierson D."/>
            <person name="Xu C."/>
            <person name="Chen K."/>
        </authorList>
    </citation>
    <scope>NUCLEOTIDE SEQUENCE [LARGE SCALE GENOMIC DNA]</scope>
    <source>
        <strain evidence="2">01-14</strain>
        <tissue evidence="2">Leaf</tissue>
    </source>
</reference>
<evidence type="ECO:0000313" key="3">
    <source>
        <dbReference type="Proteomes" id="UP001428341"/>
    </source>
</evidence>
<comment type="caution">
    <text evidence="2">The sequence shown here is derived from an EMBL/GenBank/DDBJ whole genome shotgun (WGS) entry which is preliminary data.</text>
</comment>
<sequence length="65" mass="7292">MKQNSPCEVMEDDDDEEEDDNDNDNDEDNSGDDSKDSKVEEGFTKFGGSLNRVQTEVEGCKKTLL</sequence>
<keyword evidence="3" id="KW-1185">Reference proteome</keyword>
<dbReference type="EMBL" id="JBCGBO010000001">
    <property type="protein sequence ID" value="KAK9230325.1"/>
    <property type="molecule type" value="Genomic_DNA"/>
</dbReference>
<feature type="compositionally biased region" description="Acidic residues" evidence="1">
    <location>
        <begin position="9"/>
        <end position="31"/>
    </location>
</feature>
<name>A0AAP0R153_9ROSI</name>
<gene>
    <name evidence="2" type="ORF">WN944_023292</name>
</gene>